<gene>
    <name evidence="3" type="ORF">AK88_03740</name>
</gene>
<feature type="region of interest" description="Disordered" evidence="1">
    <location>
        <begin position="1"/>
        <end position="30"/>
    </location>
</feature>
<dbReference type="PANTHER" id="PTHR13230:SF5">
    <property type="entry name" value="GENERAL TRANSCRIPTION FACTOR 3C POLYPEPTIDE 5"/>
    <property type="match status" value="1"/>
</dbReference>
<dbReference type="GO" id="GO:0000127">
    <property type="term" value="C:transcription factor TFIIIC complex"/>
    <property type="evidence" value="ECO:0007669"/>
    <property type="project" value="InterPro"/>
</dbReference>
<dbReference type="InterPro" id="IPR041499">
    <property type="entry name" value="Tfc1/Sfc1_N"/>
</dbReference>
<dbReference type="AlphaFoldDB" id="A0A0D9QLQ4"/>
<dbReference type="Gene3D" id="3.30.200.160">
    <property type="entry name" value="TFIIIC, subcomplex tauA, subunit Sfc1, barrel domain"/>
    <property type="match status" value="1"/>
</dbReference>
<reference evidence="3 4" key="1">
    <citation type="submission" date="2014-03" db="EMBL/GenBank/DDBJ databases">
        <title>The Genome Sequence of Plasmodium fragile nilgiri.</title>
        <authorList>
            <consortium name="The Broad Institute Genomics Platform"/>
            <consortium name="The Broad Institute Genome Sequencing Center for Infectious Disease"/>
            <person name="Neafsey D."/>
            <person name="Duraisingh M."/>
            <person name="Young S.K."/>
            <person name="Zeng Q."/>
            <person name="Gargeya S."/>
            <person name="Abouelleil A."/>
            <person name="Alvarado L."/>
            <person name="Chapman S.B."/>
            <person name="Gainer-Dewar J."/>
            <person name="Goldberg J."/>
            <person name="Griggs A."/>
            <person name="Gujja S."/>
            <person name="Hansen M."/>
            <person name="Howarth C."/>
            <person name="Imamovic A."/>
            <person name="Larimer J."/>
            <person name="Pearson M."/>
            <person name="Poon T.W."/>
            <person name="Priest M."/>
            <person name="Roberts A."/>
            <person name="Saif S."/>
            <person name="Shea T."/>
            <person name="Sykes S."/>
            <person name="Wortman J."/>
            <person name="Nusbaum C."/>
            <person name="Birren B."/>
        </authorList>
    </citation>
    <scope>NUCLEOTIDE SEQUENCE [LARGE SCALE GENOMIC DNA]</scope>
    <source>
        <strain evidence="4">nilgiri</strain>
    </source>
</reference>
<dbReference type="OrthoDB" id="5598268at2759"/>
<name>A0A0D9QLQ4_PLAFR</name>
<feature type="region of interest" description="Disordered" evidence="1">
    <location>
        <begin position="168"/>
        <end position="198"/>
    </location>
</feature>
<dbReference type="RefSeq" id="XP_012336773.1">
    <property type="nucleotide sequence ID" value="XM_012481350.1"/>
</dbReference>
<dbReference type="InterPro" id="IPR040454">
    <property type="entry name" value="TF_IIIC_Tfc1/Sfc1"/>
</dbReference>
<evidence type="ECO:0000259" key="2">
    <source>
        <dbReference type="Pfam" id="PF17682"/>
    </source>
</evidence>
<evidence type="ECO:0000313" key="4">
    <source>
        <dbReference type="Proteomes" id="UP000054561"/>
    </source>
</evidence>
<dbReference type="GO" id="GO:0006384">
    <property type="term" value="P:transcription initiation at RNA polymerase III promoter"/>
    <property type="evidence" value="ECO:0007669"/>
    <property type="project" value="InterPro"/>
</dbReference>
<feature type="domain" description="Transcription factor IIIC subunit Tfc1/Sfc1 triple barrel" evidence="2">
    <location>
        <begin position="45"/>
        <end position="147"/>
    </location>
</feature>
<dbReference type="Proteomes" id="UP000054561">
    <property type="component" value="Unassembled WGS sequence"/>
</dbReference>
<dbReference type="VEuPathDB" id="PlasmoDB:AK88_03740"/>
<organism evidence="3 4">
    <name type="scientific">Plasmodium fragile</name>
    <dbReference type="NCBI Taxonomy" id="5857"/>
    <lineage>
        <taxon>Eukaryota</taxon>
        <taxon>Sar</taxon>
        <taxon>Alveolata</taxon>
        <taxon>Apicomplexa</taxon>
        <taxon>Aconoidasida</taxon>
        <taxon>Haemosporida</taxon>
        <taxon>Plasmodiidae</taxon>
        <taxon>Plasmodium</taxon>
        <taxon>Plasmodium (Plasmodium)</taxon>
    </lineage>
</organism>
<keyword evidence="4" id="KW-1185">Reference proteome</keyword>
<dbReference type="GeneID" id="24269054"/>
<evidence type="ECO:0000313" key="3">
    <source>
        <dbReference type="EMBL" id="KJP86636.1"/>
    </source>
</evidence>
<protein>
    <recommendedName>
        <fullName evidence="2">Transcription factor IIIC subunit Tfc1/Sfc1 triple barrel domain-containing protein</fullName>
    </recommendedName>
</protein>
<dbReference type="InterPro" id="IPR042536">
    <property type="entry name" value="TFIIIC_tauA_Sfc1"/>
</dbReference>
<dbReference type="GO" id="GO:0001002">
    <property type="term" value="F:RNA polymerase III type 1 promoter sequence-specific DNA binding"/>
    <property type="evidence" value="ECO:0007669"/>
    <property type="project" value="TreeGrafter"/>
</dbReference>
<feature type="compositionally biased region" description="Acidic residues" evidence="1">
    <location>
        <begin position="1"/>
        <end position="17"/>
    </location>
</feature>
<dbReference type="PANTHER" id="PTHR13230">
    <property type="entry name" value="GENERAL TRANSCRIPTION FACTOR IIIC, POLYPEPTIDE 5"/>
    <property type="match status" value="1"/>
</dbReference>
<dbReference type="Pfam" id="PF17682">
    <property type="entry name" value="Tau95_N"/>
    <property type="match status" value="1"/>
</dbReference>
<sequence length="234" mass="27987">MASDEEAIPGEEGDPPSEDLYTKRKKKKERNESVYFDKVRKSEYICVEIPGRIKKGSRGLSAVESLGGIKKITELFHLQNNGHSHEENLILRVNNNDMFSSFVSANSAKVNNVLIKIKRTRKNIYKFEFLGFVRYMYYFDNMIDFYYIPTFYNRRDYSTNYIHYLTRGGQERGKKKKKKKNQQKKKRRKKRWTKRKEDRVTHLTIWKIPLHMEGVKTSSRPRFLQVDNCWPIER</sequence>
<feature type="compositionally biased region" description="Basic residues" evidence="1">
    <location>
        <begin position="173"/>
        <end position="194"/>
    </location>
</feature>
<dbReference type="EMBL" id="KQ001689">
    <property type="protein sequence ID" value="KJP86636.1"/>
    <property type="molecule type" value="Genomic_DNA"/>
</dbReference>
<evidence type="ECO:0000256" key="1">
    <source>
        <dbReference type="SAM" id="MobiDB-lite"/>
    </source>
</evidence>
<accession>A0A0D9QLQ4</accession>
<dbReference type="GO" id="GO:0001003">
    <property type="term" value="F:RNA polymerase III type 2 promoter sequence-specific DNA binding"/>
    <property type="evidence" value="ECO:0007669"/>
    <property type="project" value="TreeGrafter"/>
</dbReference>
<proteinExistence type="predicted"/>